<dbReference type="PROSITE" id="PS51030">
    <property type="entry name" value="NUCLEAR_REC_DBD_2"/>
    <property type="match status" value="1"/>
</dbReference>
<dbReference type="PRINTS" id="PR00047">
    <property type="entry name" value="STROIDFINGER"/>
</dbReference>
<dbReference type="PANTHER" id="PTHR24082">
    <property type="entry name" value="NUCLEAR HORMONE RECEPTOR"/>
    <property type="match status" value="1"/>
</dbReference>
<evidence type="ECO:0000256" key="4">
    <source>
        <dbReference type="ARBA" id="ARBA00023015"/>
    </source>
</evidence>
<evidence type="ECO:0000259" key="9">
    <source>
        <dbReference type="PROSITE" id="PS51030"/>
    </source>
</evidence>
<organism evidence="11">
    <name type="scientific">Oppiella nova</name>
    <dbReference type="NCBI Taxonomy" id="334625"/>
    <lineage>
        <taxon>Eukaryota</taxon>
        <taxon>Metazoa</taxon>
        <taxon>Ecdysozoa</taxon>
        <taxon>Arthropoda</taxon>
        <taxon>Chelicerata</taxon>
        <taxon>Arachnida</taxon>
        <taxon>Acari</taxon>
        <taxon>Acariformes</taxon>
        <taxon>Sarcoptiformes</taxon>
        <taxon>Oribatida</taxon>
        <taxon>Brachypylina</taxon>
        <taxon>Oppioidea</taxon>
        <taxon>Oppiidae</taxon>
        <taxon>Oppiella</taxon>
    </lineage>
</organism>
<dbReference type="InterPro" id="IPR001628">
    <property type="entry name" value="Znf_hrmn_rcpt"/>
</dbReference>
<dbReference type="PANTHER" id="PTHR24082:SF283">
    <property type="entry name" value="NUCLEAR HORMONE RECEPTOR HR96"/>
    <property type="match status" value="1"/>
</dbReference>
<evidence type="ECO:0000313" key="12">
    <source>
        <dbReference type="Proteomes" id="UP000728032"/>
    </source>
</evidence>
<evidence type="ECO:0000256" key="7">
    <source>
        <dbReference type="ARBA" id="ARBA00023170"/>
    </source>
</evidence>
<protein>
    <submittedName>
        <fullName evidence="11">Uncharacterized protein</fullName>
    </submittedName>
</protein>
<dbReference type="OrthoDB" id="6352325at2759"/>
<keyword evidence="4" id="KW-0805">Transcription regulation</keyword>
<keyword evidence="5" id="KW-0238">DNA-binding</keyword>
<keyword evidence="2" id="KW-0863">Zinc-finger</keyword>
<dbReference type="InterPro" id="IPR000536">
    <property type="entry name" value="Nucl_hrmn_rcpt_lig-bd"/>
</dbReference>
<accession>A0A7R9QVF6</accession>
<keyword evidence="3" id="KW-0862">Zinc</keyword>
<dbReference type="GO" id="GO:0000122">
    <property type="term" value="P:negative regulation of transcription by RNA polymerase II"/>
    <property type="evidence" value="ECO:0007669"/>
    <property type="project" value="TreeGrafter"/>
</dbReference>
<keyword evidence="7" id="KW-0675">Receptor</keyword>
<dbReference type="InterPro" id="IPR013088">
    <property type="entry name" value="Znf_NHR/GATA"/>
</dbReference>
<dbReference type="PROSITE" id="PS00031">
    <property type="entry name" value="NUCLEAR_REC_DBD_1"/>
    <property type="match status" value="1"/>
</dbReference>
<gene>
    <name evidence="11" type="ORF">ONB1V03_LOCUS14871</name>
</gene>
<dbReference type="PROSITE" id="PS51843">
    <property type="entry name" value="NR_LBD"/>
    <property type="match status" value="1"/>
</dbReference>
<evidence type="ECO:0000256" key="5">
    <source>
        <dbReference type="ARBA" id="ARBA00023125"/>
    </source>
</evidence>
<keyword evidence="1" id="KW-0479">Metal-binding</keyword>
<dbReference type="InterPro" id="IPR035500">
    <property type="entry name" value="NHR-like_dom_sf"/>
</dbReference>
<dbReference type="SUPFAM" id="SSF57716">
    <property type="entry name" value="Glucocorticoid receptor-like (DNA-binding domain)"/>
    <property type="match status" value="1"/>
</dbReference>
<dbReference type="InterPro" id="IPR001723">
    <property type="entry name" value="Nuclear_hrmn_rcpt"/>
</dbReference>
<keyword evidence="8" id="KW-0539">Nucleus</keyword>
<name>A0A7R9QVF6_9ACAR</name>
<dbReference type="SMART" id="SM00399">
    <property type="entry name" value="ZnF_C4"/>
    <property type="match status" value="1"/>
</dbReference>
<reference evidence="11" key="1">
    <citation type="submission" date="2020-11" db="EMBL/GenBank/DDBJ databases">
        <authorList>
            <person name="Tran Van P."/>
        </authorList>
    </citation>
    <scope>NUCLEOTIDE SEQUENCE</scope>
</reference>
<evidence type="ECO:0000256" key="8">
    <source>
        <dbReference type="ARBA" id="ARBA00023242"/>
    </source>
</evidence>
<keyword evidence="6" id="KW-0804">Transcription</keyword>
<dbReference type="GO" id="GO:0000978">
    <property type="term" value="F:RNA polymerase II cis-regulatory region sequence-specific DNA binding"/>
    <property type="evidence" value="ECO:0007669"/>
    <property type="project" value="TreeGrafter"/>
</dbReference>
<dbReference type="Gene3D" id="1.10.565.10">
    <property type="entry name" value="Retinoid X Receptor"/>
    <property type="match status" value="1"/>
</dbReference>
<evidence type="ECO:0000259" key="10">
    <source>
        <dbReference type="PROSITE" id="PS51843"/>
    </source>
</evidence>
<dbReference type="EMBL" id="CAJPVJ010014585">
    <property type="protein sequence ID" value="CAG2175434.1"/>
    <property type="molecule type" value="Genomic_DNA"/>
</dbReference>
<feature type="domain" description="NR LBD" evidence="10">
    <location>
        <begin position="127"/>
        <end position="333"/>
    </location>
</feature>
<dbReference type="Gene3D" id="3.30.50.10">
    <property type="entry name" value="Erythroid Transcription Factor GATA-1, subunit A"/>
    <property type="match status" value="1"/>
</dbReference>
<feature type="domain" description="Nuclear receptor" evidence="9">
    <location>
        <begin position="3"/>
        <end position="78"/>
    </location>
</feature>
<dbReference type="GO" id="GO:0045944">
    <property type="term" value="P:positive regulation of transcription by RNA polymerase II"/>
    <property type="evidence" value="ECO:0007669"/>
    <property type="project" value="TreeGrafter"/>
</dbReference>
<keyword evidence="12" id="KW-1185">Reference proteome</keyword>
<dbReference type="Proteomes" id="UP000728032">
    <property type="component" value="Unassembled WGS sequence"/>
</dbReference>
<evidence type="ECO:0000256" key="3">
    <source>
        <dbReference type="ARBA" id="ARBA00022833"/>
    </source>
</evidence>
<evidence type="ECO:0000256" key="2">
    <source>
        <dbReference type="ARBA" id="ARBA00022771"/>
    </source>
</evidence>
<dbReference type="AlphaFoldDB" id="A0A7R9QVF6"/>
<dbReference type="GO" id="GO:0030154">
    <property type="term" value="P:cell differentiation"/>
    <property type="evidence" value="ECO:0007669"/>
    <property type="project" value="TreeGrafter"/>
</dbReference>
<dbReference type="GO" id="GO:0004879">
    <property type="term" value="F:nuclear receptor activity"/>
    <property type="evidence" value="ECO:0007669"/>
    <property type="project" value="TreeGrafter"/>
</dbReference>
<evidence type="ECO:0000256" key="6">
    <source>
        <dbReference type="ARBA" id="ARBA00023163"/>
    </source>
</evidence>
<proteinExistence type="predicted"/>
<dbReference type="EMBL" id="OC929410">
    <property type="protein sequence ID" value="CAD7658248.1"/>
    <property type="molecule type" value="Genomic_DNA"/>
</dbReference>
<dbReference type="Pfam" id="PF00105">
    <property type="entry name" value="zf-C4"/>
    <property type="match status" value="1"/>
</dbReference>
<evidence type="ECO:0000256" key="1">
    <source>
        <dbReference type="ARBA" id="ARBA00022723"/>
    </source>
</evidence>
<dbReference type="InterPro" id="IPR050234">
    <property type="entry name" value="Nuclear_hormone_rcpt_NR1"/>
</dbReference>
<dbReference type="GO" id="GO:0008270">
    <property type="term" value="F:zinc ion binding"/>
    <property type="evidence" value="ECO:0007669"/>
    <property type="project" value="UniProtKB-KW"/>
</dbReference>
<feature type="non-terminal residue" evidence="11">
    <location>
        <position position="333"/>
    </location>
</feature>
<sequence length="333" mass="38926">MNTKFCGVCGDQSSGLNFGVMTCESCRTFFRRSATRAQEYVCFFNNKCMVNQLTRKFCKKCRIEKCFAMGMRKENKRQSKTTTIDCYSTDITDSSYSNQSTILSTFNSNQTEVDPMASVIRNIIFNFNELEANRLRHLFTSTAYMRDPVVKKTSKADTYTDAFNVLQTRSDIKCQKIIQMCKTMAQFKELCEDDKIILLKASCPEIICLFSVTTFNFEGEFWTVAIDSENGVMLPLNVFRWENLNFNVILKQFMITIKGEYDSDMNLIDLLMAIILFNPNRPNLKHKEIIKLQQKTYMYLLQRYLELKHNSKSESETRYLRLMNSLLRFIDKI</sequence>
<dbReference type="PRINTS" id="PR00398">
    <property type="entry name" value="STRDHORMONER"/>
</dbReference>
<evidence type="ECO:0000313" key="11">
    <source>
        <dbReference type="EMBL" id="CAD7658248.1"/>
    </source>
</evidence>
<dbReference type="SMART" id="SM00430">
    <property type="entry name" value="HOLI"/>
    <property type="match status" value="1"/>
</dbReference>
<dbReference type="SUPFAM" id="SSF48508">
    <property type="entry name" value="Nuclear receptor ligand-binding domain"/>
    <property type="match status" value="1"/>
</dbReference>